<sequence length="56" mass="5985">MSNDAILEDEVLETIFANKDDFTTLVDDSQESTIDTTMLPVATSLPCMTVTGAIGC</sequence>
<dbReference type="Proteomes" id="UP000067206">
    <property type="component" value="Chromosome"/>
</dbReference>
<evidence type="ECO:0000313" key="1">
    <source>
        <dbReference type="EMBL" id="ALE09738.1"/>
    </source>
</evidence>
<evidence type="ECO:0000313" key="2">
    <source>
        <dbReference type="EMBL" id="QSP96862.1"/>
    </source>
</evidence>
<accession>A0A0M4LIQ4</accession>
<evidence type="ECO:0000313" key="3">
    <source>
        <dbReference type="Proteomes" id="UP000067206"/>
    </source>
</evidence>
<dbReference type="EMBL" id="CP010411">
    <property type="protein sequence ID" value="ALE09738.1"/>
    <property type="molecule type" value="Genomic_DNA"/>
</dbReference>
<organism evidence="1 3">
    <name type="scientific">Bifidobacterium longum subsp. infantis</name>
    <dbReference type="NCBI Taxonomy" id="1682"/>
    <lineage>
        <taxon>Bacteria</taxon>
        <taxon>Bacillati</taxon>
        <taxon>Actinomycetota</taxon>
        <taxon>Actinomycetes</taxon>
        <taxon>Bifidobacteriales</taxon>
        <taxon>Bifidobacteriaceae</taxon>
        <taxon>Bifidobacterium</taxon>
    </lineage>
</organism>
<dbReference type="PATRIC" id="fig|1682.24.peg.1680"/>
<dbReference type="Proteomes" id="UP000663618">
    <property type="component" value="Chromosome"/>
</dbReference>
<dbReference type="EMBL" id="CP071248">
    <property type="protein sequence ID" value="QSP96862.1"/>
    <property type="molecule type" value="Genomic_DNA"/>
</dbReference>
<reference evidence="2" key="2">
    <citation type="submission" date="2021-03" db="EMBL/GenBank/DDBJ databases">
        <title>Genome sequencing of Bifidobacterium longum subsp. infantis JCM 7009.</title>
        <authorList>
            <person name="Kim J."/>
        </authorList>
    </citation>
    <scope>NUCLEOTIDE SEQUENCE</scope>
    <source>
        <strain evidence="2">JCM 7009</strain>
    </source>
</reference>
<reference evidence="1 3" key="1">
    <citation type="submission" date="2014-12" db="EMBL/GenBank/DDBJ databases">
        <title>Complete genome sequence of Bifidobacterium longum subsp. infantis BT1.</title>
        <authorList>
            <person name="Kim J.F."/>
            <person name="Kwak M.-J."/>
        </authorList>
    </citation>
    <scope>NUCLEOTIDE SEQUENCE [LARGE SCALE GENOMIC DNA]</scope>
    <source>
        <strain evidence="1 3">BT1</strain>
    </source>
</reference>
<proteinExistence type="predicted"/>
<name>A0A0M4LIQ4_BIFLI</name>
<gene>
    <name evidence="2" type="ORF">BLI009_07250</name>
    <name evidence="1" type="ORF">RY67_1726</name>
</gene>
<dbReference type="AlphaFoldDB" id="A0A0M4LIQ4"/>
<protein>
    <submittedName>
        <fullName evidence="1">Uncharacterized protein</fullName>
    </submittedName>
</protein>
<dbReference type="RefSeq" id="WP_158082793.1">
    <property type="nucleotide sequence ID" value="NZ_BCYG01000040.1"/>
</dbReference>